<proteinExistence type="predicted"/>
<accession>A0A4R0N696</accession>
<feature type="signal peptide" evidence="1">
    <location>
        <begin position="1"/>
        <end position="19"/>
    </location>
</feature>
<protein>
    <recommendedName>
        <fullName evidence="4">Peptidylprolyl isomerase</fullName>
    </recommendedName>
</protein>
<evidence type="ECO:0008006" key="4">
    <source>
        <dbReference type="Google" id="ProtNLM"/>
    </source>
</evidence>
<keyword evidence="3" id="KW-1185">Reference proteome</keyword>
<evidence type="ECO:0000313" key="3">
    <source>
        <dbReference type="Proteomes" id="UP000291117"/>
    </source>
</evidence>
<evidence type="ECO:0000256" key="1">
    <source>
        <dbReference type="SAM" id="SignalP"/>
    </source>
</evidence>
<keyword evidence="1" id="KW-0732">Signal</keyword>
<dbReference type="OrthoDB" id="14196at2"/>
<reference evidence="2 3" key="1">
    <citation type="submission" date="2019-02" db="EMBL/GenBank/DDBJ databases">
        <title>Pedobacter sp. RP-3-8 sp. nov., isolated from Arctic soil.</title>
        <authorList>
            <person name="Dahal R.H."/>
        </authorList>
    </citation>
    <scope>NUCLEOTIDE SEQUENCE [LARGE SCALE GENOMIC DNA]</scope>
    <source>
        <strain evidence="2 3">RP-3-8</strain>
    </source>
</reference>
<comment type="caution">
    <text evidence="2">The sequence shown here is derived from an EMBL/GenBank/DDBJ whole genome shotgun (WGS) entry which is preliminary data.</text>
</comment>
<dbReference type="Proteomes" id="UP000291117">
    <property type="component" value="Unassembled WGS sequence"/>
</dbReference>
<dbReference type="EMBL" id="SJSM01000009">
    <property type="protein sequence ID" value="TCC95541.1"/>
    <property type="molecule type" value="Genomic_DNA"/>
</dbReference>
<gene>
    <name evidence="2" type="ORF">EZ444_15540</name>
</gene>
<dbReference type="InterPro" id="IPR027304">
    <property type="entry name" value="Trigger_fact/SurA_dom_sf"/>
</dbReference>
<evidence type="ECO:0000313" key="2">
    <source>
        <dbReference type="EMBL" id="TCC95541.1"/>
    </source>
</evidence>
<name>A0A4R0N696_9SPHI</name>
<feature type="chain" id="PRO_5020403683" description="Peptidylprolyl isomerase" evidence="1">
    <location>
        <begin position="20"/>
        <end position="165"/>
    </location>
</feature>
<organism evidence="2 3">
    <name type="scientific">Pedobacter hiemivivus</name>
    <dbReference type="NCBI Taxonomy" id="2530454"/>
    <lineage>
        <taxon>Bacteria</taxon>
        <taxon>Pseudomonadati</taxon>
        <taxon>Bacteroidota</taxon>
        <taxon>Sphingobacteriia</taxon>
        <taxon>Sphingobacteriales</taxon>
        <taxon>Sphingobacteriaceae</taxon>
        <taxon>Pedobacter</taxon>
    </lineage>
</organism>
<dbReference type="SUPFAM" id="SSF109998">
    <property type="entry name" value="Triger factor/SurA peptide-binding domain-like"/>
    <property type="match status" value="1"/>
</dbReference>
<dbReference type="AlphaFoldDB" id="A0A4R0N696"/>
<dbReference type="RefSeq" id="WP_131610067.1">
    <property type="nucleotide sequence ID" value="NZ_SJSM01000009.1"/>
</dbReference>
<dbReference type="Gene3D" id="1.10.8.1040">
    <property type="match status" value="1"/>
</dbReference>
<sequence>MNAVYRIITLGLFTSGAFAQNVATINGKPITNKEFMWFYKKNHGGNANASAKDLETYLNQYINFKLKVLDAREMGLDTDTAYLAEIKNYETTLAAQKRASKTSMTYTMVLNEYKEAALMFNVSEIKIWNKLKDDQDSLERDWTDSLRRKYTVKINQNEVKKLAKL</sequence>